<feature type="domain" description="PABS" evidence="5">
    <location>
        <begin position="1"/>
        <end position="175"/>
    </location>
</feature>
<reference evidence="6 7" key="1">
    <citation type="submission" date="2024-02" db="EMBL/GenBank/DDBJ databases">
        <title>Draft genome sequence of Collimonas sp. strain H4R21, an effective mineral-weathering bacterial strain isolated from the beech rhizosphere.</title>
        <authorList>
            <person name="Morin E."/>
            <person name="Uroz S."/>
            <person name="Leveau J.H.J."/>
            <person name="Kumar R."/>
            <person name="Rey M.W."/>
            <person name="Pham J."/>
        </authorList>
    </citation>
    <scope>NUCLEOTIDE SEQUENCE [LARGE SCALE GENOMIC DNA]</scope>
    <source>
        <strain evidence="6 7">H4R21</strain>
    </source>
</reference>
<dbReference type="Pfam" id="PF01564">
    <property type="entry name" value="Spermine_synth"/>
    <property type="match status" value="1"/>
</dbReference>
<feature type="active site" description="Proton acceptor" evidence="4">
    <location>
        <position position="142"/>
    </location>
</feature>
<dbReference type="InterPro" id="IPR030374">
    <property type="entry name" value="PABS"/>
</dbReference>
<evidence type="ECO:0000256" key="4">
    <source>
        <dbReference type="PROSITE-ProRule" id="PRU00354"/>
    </source>
</evidence>
<organism evidence="6 7">
    <name type="scientific">Collimonas rhizosphaerae</name>
    <dbReference type="NCBI Taxonomy" id="3126357"/>
    <lineage>
        <taxon>Bacteria</taxon>
        <taxon>Pseudomonadati</taxon>
        <taxon>Pseudomonadota</taxon>
        <taxon>Betaproteobacteria</taxon>
        <taxon>Burkholderiales</taxon>
        <taxon>Oxalobacteraceae</taxon>
        <taxon>Collimonas</taxon>
    </lineage>
</organism>
<proteinExistence type="inferred from homology"/>
<dbReference type="Proteomes" id="UP001495910">
    <property type="component" value="Unassembled WGS sequence"/>
</dbReference>
<evidence type="ECO:0000256" key="2">
    <source>
        <dbReference type="ARBA" id="ARBA00022679"/>
    </source>
</evidence>
<dbReference type="RefSeq" id="WP_342830436.1">
    <property type="nucleotide sequence ID" value="NZ_JBANDC010000012.1"/>
</dbReference>
<protein>
    <submittedName>
        <fullName evidence="6">Fused MFS/spermidine synthase</fullName>
    </submittedName>
</protein>
<evidence type="ECO:0000313" key="7">
    <source>
        <dbReference type="Proteomes" id="UP001495910"/>
    </source>
</evidence>
<sequence>MTNLNRFELLLHESGGKPFVFDHDDMRTLHFDHQYIQSAMSISAPDKLLLSYTRAMMGFLLFQAAPKHILMVGLGGGSLVKYCYRNFPAARITVLELHAEVIALRDQFMIPADDQRLQVIHADAAAYMQAQQENSADIVMLDGFSADGPASELSTSDFYKACLHCLAPQGVLVSNLWDRPTPAVPAIAQALLGTDWRIWWCRTEDSHNYIAFFVKGNDAGVFRPVVLNRAQKLDQRFDLRLSELVPSFQLVKHFSEEA</sequence>
<dbReference type="SUPFAM" id="SSF53335">
    <property type="entry name" value="S-adenosyl-L-methionine-dependent methyltransferases"/>
    <property type="match status" value="1"/>
</dbReference>
<dbReference type="CDD" id="cd02440">
    <property type="entry name" value="AdoMet_MTases"/>
    <property type="match status" value="1"/>
</dbReference>
<name>A0ABU9PYS2_9BURK</name>
<evidence type="ECO:0000256" key="1">
    <source>
        <dbReference type="ARBA" id="ARBA00007867"/>
    </source>
</evidence>
<dbReference type="PANTHER" id="PTHR43317:SF1">
    <property type="entry name" value="THERMOSPERMINE SYNTHASE ACAULIS5"/>
    <property type="match status" value="1"/>
</dbReference>
<evidence type="ECO:0000313" key="6">
    <source>
        <dbReference type="EMBL" id="MEM4989163.1"/>
    </source>
</evidence>
<accession>A0ABU9PYS2</accession>
<dbReference type="PANTHER" id="PTHR43317">
    <property type="entry name" value="THERMOSPERMINE SYNTHASE ACAULIS5"/>
    <property type="match status" value="1"/>
</dbReference>
<keyword evidence="3 4" id="KW-0620">Polyamine biosynthesis</keyword>
<dbReference type="PROSITE" id="PS51006">
    <property type="entry name" value="PABS_2"/>
    <property type="match status" value="1"/>
</dbReference>
<evidence type="ECO:0000259" key="5">
    <source>
        <dbReference type="PROSITE" id="PS51006"/>
    </source>
</evidence>
<evidence type="ECO:0000256" key="3">
    <source>
        <dbReference type="ARBA" id="ARBA00023115"/>
    </source>
</evidence>
<keyword evidence="2 4" id="KW-0808">Transferase</keyword>
<dbReference type="Gene3D" id="3.40.50.150">
    <property type="entry name" value="Vaccinia Virus protein VP39"/>
    <property type="match status" value="1"/>
</dbReference>
<dbReference type="InterPro" id="IPR029063">
    <property type="entry name" value="SAM-dependent_MTases_sf"/>
</dbReference>
<comment type="similarity">
    <text evidence="1">Belongs to the spermidine/spermine synthase family.</text>
</comment>
<keyword evidence="7" id="KW-1185">Reference proteome</keyword>
<comment type="caution">
    <text evidence="6">The sequence shown here is derived from an EMBL/GenBank/DDBJ whole genome shotgun (WGS) entry which is preliminary data.</text>
</comment>
<dbReference type="EMBL" id="JBANDC010000012">
    <property type="protein sequence ID" value="MEM4989163.1"/>
    <property type="molecule type" value="Genomic_DNA"/>
</dbReference>
<dbReference type="NCBIfam" id="NF037959">
    <property type="entry name" value="MFS_SpdSyn"/>
    <property type="match status" value="1"/>
</dbReference>
<gene>
    <name evidence="6" type="ORF">V8G57_17375</name>
</gene>